<evidence type="ECO:0000256" key="3">
    <source>
        <dbReference type="SAM" id="MobiDB-lite"/>
    </source>
</evidence>
<accession>A0A9P6Y0K0</accession>
<feature type="region of interest" description="Disordered" evidence="3">
    <location>
        <begin position="677"/>
        <end position="696"/>
    </location>
</feature>
<evidence type="ECO:0000256" key="2">
    <source>
        <dbReference type="ARBA" id="ARBA00023172"/>
    </source>
</evidence>
<evidence type="ECO:0008006" key="6">
    <source>
        <dbReference type="Google" id="ProtNLM"/>
    </source>
</evidence>
<feature type="compositionally biased region" description="Polar residues" evidence="3">
    <location>
        <begin position="384"/>
        <end position="395"/>
    </location>
</feature>
<feature type="compositionally biased region" description="Polar residues" evidence="3">
    <location>
        <begin position="686"/>
        <end position="695"/>
    </location>
</feature>
<proteinExistence type="predicted"/>
<keyword evidence="1" id="KW-0238">DNA-binding</keyword>
<feature type="compositionally biased region" description="Basic and acidic residues" evidence="3">
    <location>
        <begin position="232"/>
        <end position="242"/>
    </location>
</feature>
<evidence type="ECO:0000256" key="1">
    <source>
        <dbReference type="ARBA" id="ARBA00023125"/>
    </source>
</evidence>
<dbReference type="Gene3D" id="1.10.150.130">
    <property type="match status" value="1"/>
</dbReference>
<gene>
    <name evidence="4" type="ORF">G6F51_011189</name>
</gene>
<dbReference type="SUPFAM" id="SSF56349">
    <property type="entry name" value="DNA breaking-rejoining enzymes"/>
    <property type="match status" value="1"/>
</dbReference>
<evidence type="ECO:0000313" key="4">
    <source>
        <dbReference type="EMBL" id="KAG1536042.1"/>
    </source>
</evidence>
<dbReference type="GO" id="GO:0006310">
    <property type="term" value="P:DNA recombination"/>
    <property type="evidence" value="ECO:0007669"/>
    <property type="project" value="UniProtKB-KW"/>
</dbReference>
<dbReference type="SUPFAM" id="SSF47823">
    <property type="entry name" value="lambda integrase-like, N-terminal domain"/>
    <property type="match status" value="1"/>
</dbReference>
<dbReference type="Proteomes" id="UP000717996">
    <property type="component" value="Unassembled WGS sequence"/>
</dbReference>
<keyword evidence="2" id="KW-0233">DNA recombination</keyword>
<protein>
    <recommendedName>
        <fullName evidence="6">Tyr recombinase domain-containing protein</fullName>
    </recommendedName>
</protein>
<name>A0A9P6Y0K0_RHIOR</name>
<reference evidence="4" key="1">
    <citation type="journal article" date="2020" name="Microb. Genom.">
        <title>Genetic diversity of clinical and environmental Mucorales isolates obtained from an investigation of mucormycosis cases among solid organ transplant recipients.</title>
        <authorList>
            <person name="Nguyen M.H."/>
            <person name="Kaul D."/>
            <person name="Muto C."/>
            <person name="Cheng S.J."/>
            <person name="Richter R.A."/>
            <person name="Bruno V.M."/>
            <person name="Liu G."/>
            <person name="Beyhan S."/>
            <person name="Sundermann A.J."/>
            <person name="Mounaud S."/>
            <person name="Pasculle A.W."/>
            <person name="Nierman W.C."/>
            <person name="Driscoll E."/>
            <person name="Cumbie R."/>
            <person name="Clancy C.J."/>
            <person name="Dupont C.L."/>
        </authorList>
    </citation>
    <scope>NUCLEOTIDE SEQUENCE</scope>
    <source>
        <strain evidence="4">GL16</strain>
    </source>
</reference>
<dbReference type="GO" id="GO:0003677">
    <property type="term" value="F:DNA binding"/>
    <property type="evidence" value="ECO:0007669"/>
    <property type="project" value="UniProtKB-KW"/>
</dbReference>
<evidence type="ECO:0000313" key="5">
    <source>
        <dbReference type="Proteomes" id="UP000717996"/>
    </source>
</evidence>
<dbReference type="PANTHER" id="PTHR33066">
    <property type="entry name" value="INTEGRASE_SAM-LIKE_N DOMAIN-CONTAINING PROTEIN"/>
    <property type="match status" value="1"/>
</dbReference>
<dbReference type="PANTHER" id="PTHR33066:SF2">
    <property type="entry name" value="FILAGGRIN-2-LIKE"/>
    <property type="match status" value="1"/>
</dbReference>
<dbReference type="EMBL" id="JAANIT010002575">
    <property type="protein sequence ID" value="KAG1536042.1"/>
    <property type="molecule type" value="Genomic_DNA"/>
</dbReference>
<sequence>MTDTIINNEPRTYTEEEVIELLRRIKTAEQAETQKAREERELPLGITSSLDKPTRQQHQDNFKRYKREVTKYHHDEWTVAEEINKSFIPKLKQYTVDTTQVVNAHYKGAEISRLHGRAATEIYEQLSIIQAGEISTEEAHQLLAEAIESAKRLAVHAWIQGRQHDEDAKDYAIRALKLPTSLKHLETKEPGSKREAFSEEFITMYNEANYQQRVLRAATTNTSNGREEDVDTLDKVEQKTTLEDGDVGPRPSTPTTFPTILTMQHRQIFQHQDLPVNSNTKNITGNTCPTITTTTTINTTTINTTTPTTATTTTTTTTTTSNNNIELHHSIRRNSSRRSTSTISELLEDSNRSSVAHIGDPTWLQNPIYKETNPVEEPDETTNSRRAISHQRSSSEISKWRYDREVSNTGSTIPLQILYITGTDQEKANSGLSKVELFHSSGAFQNGRSSSFKRIDRKRRLYMQNRFKRCIRSSSYTRRFQRFPQFRKRRGCIQVQVTSVRAKRSSTSFLENNEVCHRTPKEGRNSDNILSGRHLYPFQDETRYESFDNKGETPFREIGFHNKLQEKHSSTVKNPGIFGVFVQQQDHDHFSSSIEDYKLDEENTTGADISKEVVQMDSKSIGENDRHDTSSRRSSITYQVFTEGFIEDITPDTPKLGNNMQLVKYQPARITLVGDLHNSEERVTNPEDSSSQSEYDNSRGCIQQWMGSQLKPDNSLRVLESGGETTIHKRARIEDDFICNSAPCKKMRRLNNKDLFRQQNSSKIHHKIRWNDIDSITRSSHTDPRSMQQIQHQGDISTYPRDFEHSGRQIEQTKKTVIRINNSKKDVQLHTTPMGTTEDRRICSSSQPSVTNVLDSIPRSISISNRCNETNMVTKGDVSVSTLEVNSASVKENSGTEIEASSSNHSMVAQPILVSNDSKNETHSTSNNLEDQSEMVSSRLAIINNYRLQDGITEDTIRYLNQKTRQSTHKAYDNGWTHWTSWCKQQQPPYKPLDYDEKILLKFLQANKGYSSTHLNTLRSSIASVFSVIHSNRPPIAEQSLIKDFFTAKRNSEVKIPTEQQSATWDISILVDYIKQHLSPTNKLTLDQLQLKTILLICIATMWRPRSDIGRLQYRDIILKQDEKTSSLRIHARTPKESQVKSITLGTIEDEDLCPVKTTYQFVTKTAHLRKDLPEDHTLFLAYIDSNQKPTMSVRPTTVANWVKAAMGKAGIDIKDYQAHSIRAASSTKAVELGYSIQDVKKHANWSLNSNTFENFYYKPSSQTSTSTAINNSIFYSPEKRITLEAEVESTGIRLGTTTNTQ</sequence>
<dbReference type="InterPro" id="IPR011010">
    <property type="entry name" value="DNA_brk_join_enz"/>
</dbReference>
<comment type="caution">
    <text evidence="4">The sequence shown here is derived from an EMBL/GenBank/DDBJ whole genome shotgun (WGS) entry which is preliminary data.</text>
</comment>
<dbReference type="Gene3D" id="1.10.443.10">
    <property type="entry name" value="Intergrase catalytic core"/>
    <property type="match status" value="1"/>
</dbReference>
<dbReference type="GO" id="GO:0015074">
    <property type="term" value="P:DNA integration"/>
    <property type="evidence" value="ECO:0007669"/>
    <property type="project" value="InterPro"/>
</dbReference>
<feature type="region of interest" description="Disordered" evidence="3">
    <location>
        <begin position="220"/>
        <end position="253"/>
    </location>
</feature>
<dbReference type="InterPro" id="IPR013762">
    <property type="entry name" value="Integrase-like_cat_sf"/>
</dbReference>
<organism evidence="4 5">
    <name type="scientific">Rhizopus oryzae</name>
    <name type="common">Mucormycosis agent</name>
    <name type="synonym">Rhizopus arrhizus var. delemar</name>
    <dbReference type="NCBI Taxonomy" id="64495"/>
    <lineage>
        <taxon>Eukaryota</taxon>
        <taxon>Fungi</taxon>
        <taxon>Fungi incertae sedis</taxon>
        <taxon>Mucoromycota</taxon>
        <taxon>Mucoromycotina</taxon>
        <taxon>Mucoromycetes</taxon>
        <taxon>Mucorales</taxon>
        <taxon>Mucorineae</taxon>
        <taxon>Rhizopodaceae</taxon>
        <taxon>Rhizopus</taxon>
    </lineage>
</organism>
<dbReference type="InterPro" id="IPR010998">
    <property type="entry name" value="Integrase_recombinase_N"/>
</dbReference>
<feature type="region of interest" description="Disordered" evidence="3">
    <location>
        <begin position="372"/>
        <end position="395"/>
    </location>
</feature>